<dbReference type="Proteomes" id="UP000070186">
    <property type="component" value="Unassembled WGS sequence"/>
</dbReference>
<keyword evidence="3" id="KW-1003">Cell membrane</keyword>
<dbReference type="Gene3D" id="1.20.1250.20">
    <property type="entry name" value="MFS general substrate transporter like domains"/>
    <property type="match status" value="1"/>
</dbReference>
<feature type="transmembrane region" description="Helical" evidence="7">
    <location>
        <begin position="314"/>
        <end position="337"/>
    </location>
</feature>
<dbReference type="PANTHER" id="PTHR23513:SF11">
    <property type="entry name" value="STAPHYLOFERRIN A TRANSPORTER"/>
    <property type="match status" value="1"/>
</dbReference>
<feature type="transmembrane region" description="Helical" evidence="7">
    <location>
        <begin position="96"/>
        <end position="122"/>
    </location>
</feature>
<dbReference type="InterPro" id="IPR036259">
    <property type="entry name" value="MFS_trans_sf"/>
</dbReference>
<organism evidence="9 10">
    <name type="scientific">Dechloromonas denitrificans</name>
    <dbReference type="NCBI Taxonomy" id="281362"/>
    <lineage>
        <taxon>Bacteria</taxon>
        <taxon>Pseudomonadati</taxon>
        <taxon>Pseudomonadota</taxon>
        <taxon>Betaproteobacteria</taxon>
        <taxon>Rhodocyclales</taxon>
        <taxon>Azonexaceae</taxon>
        <taxon>Dechloromonas</taxon>
    </lineage>
</organism>
<evidence type="ECO:0000313" key="10">
    <source>
        <dbReference type="Proteomes" id="UP000070186"/>
    </source>
</evidence>
<evidence type="ECO:0000256" key="5">
    <source>
        <dbReference type="ARBA" id="ARBA00022989"/>
    </source>
</evidence>
<feature type="transmembrane region" description="Helical" evidence="7">
    <location>
        <begin position="288"/>
        <end position="308"/>
    </location>
</feature>
<feature type="transmembrane region" description="Helical" evidence="7">
    <location>
        <begin position="165"/>
        <end position="193"/>
    </location>
</feature>
<feature type="transmembrane region" description="Helical" evidence="7">
    <location>
        <begin position="262"/>
        <end position="281"/>
    </location>
</feature>
<comment type="caution">
    <text evidence="9">The sequence shown here is derived from an EMBL/GenBank/DDBJ whole genome shotgun (WGS) entry which is preliminary data.</text>
</comment>
<feature type="domain" description="Major facilitator superfamily (MFS) profile" evidence="8">
    <location>
        <begin position="1"/>
        <end position="403"/>
    </location>
</feature>
<keyword evidence="2" id="KW-0813">Transport</keyword>
<dbReference type="GO" id="GO:0005886">
    <property type="term" value="C:plasma membrane"/>
    <property type="evidence" value="ECO:0007669"/>
    <property type="project" value="UniProtKB-SubCell"/>
</dbReference>
<evidence type="ECO:0000256" key="3">
    <source>
        <dbReference type="ARBA" id="ARBA00022475"/>
    </source>
</evidence>
<gene>
    <name evidence="9" type="ORF">AT959_15255</name>
</gene>
<feature type="transmembrane region" description="Helical" evidence="7">
    <location>
        <begin position="227"/>
        <end position="250"/>
    </location>
</feature>
<feature type="transmembrane region" description="Helical" evidence="7">
    <location>
        <begin position="50"/>
        <end position="75"/>
    </location>
</feature>
<evidence type="ECO:0000256" key="1">
    <source>
        <dbReference type="ARBA" id="ARBA00004651"/>
    </source>
</evidence>
<dbReference type="SUPFAM" id="SSF103473">
    <property type="entry name" value="MFS general substrate transporter"/>
    <property type="match status" value="1"/>
</dbReference>
<dbReference type="AlphaFoldDB" id="A0A133XG10"/>
<feature type="transmembrane region" description="Helical" evidence="7">
    <location>
        <begin position="20"/>
        <end position="44"/>
    </location>
</feature>
<dbReference type="STRING" id="281362.AT959_15255"/>
<dbReference type="InterPro" id="IPR010290">
    <property type="entry name" value="TM_effector"/>
</dbReference>
<sequence length="417" mass="43788">MSTLVLPPAIRSLAHRNFRLYFLGQAISILGSWIQQVALSWLVYRLTGSAALLGVTAFCALIPQLLVGPLAGAWIDKQDKRKWLIGIQSLLAAQAFLLAGLTWSGLIGTGFIILMSLTLGILNSFDTPLRQSLIGSFVGSREDLPNALALNAMLFNAGRFVGPPIAGLLVGLTSEAACFAINGFSFLALIGGLRFIQMTASPRASGSVGQVFKEGVLYAWQTWTVRMLIITLIGLNLTASAYAVLLPVFARDVFAGDATTLGWLWGAAGCGAFASTIFLATRKTIPGLITAVVAGVAISAVALLLFGATTRLPLALTAMVALGFGISVCNVGINMILQSAAPDQLRGRIVSFFTSARFGFDALGGLIAGFVAGALGAGQTLLFEGVALFLFVIFLLTRRHRLTAQVSAAHGESSNGH</sequence>
<feature type="transmembrane region" description="Helical" evidence="7">
    <location>
        <begin position="358"/>
        <end position="375"/>
    </location>
</feature>
<keyword evidence="10" id="KW-1185">Reference proteome</keyword>
<proteinExistence type="predicted"/>
<accession>A0A133XG10</accession>
<dbReference type="CDD" id="cd06173">
    <property type="entry name" value="MFS_MefA_like"/>
    <property type="match status" value="1"/>
</dbReference>
<feature type="transmembrane region" description="Helical" evidence="7">
    <location>
        <begin position="381"/>
        <end position="397"/>
    </location>
</feature>
<keyword evidence="4 7" id="KW-0812">Transmembrane</keyword>
<dbReference type="EMBL" id="LODL01000035">
    <property type="protein sequence ID" value="KXB29882.1"/>
    <property type="molecule type" value="Genomic_DNA"/>
</dbReference>
<evidence type="ECO:0000256" key="4">
    <source>
        <dbReference type="ARBA" id="ARBA00022692"/>
    </source>
</evidence>
<evidence type="ECO:0000259" key="8">
    <source>
        <dbReference type="PROSITE" id="PS50850"/>
    </source>
</evidence>
<evidence type="ECO:0000256" key="7">
    <source>
        <dbReference type="SAM" id="Phobius"/>
    </source>
</evidence>
<dbReference type="Pfam" id="PF05977">
    <property type="entry name" value="MFS_3"/>
    <property type="match status" value="1"/>
</dbReference>
<dbReference type="InterPro" id="IPR020846">
    <property type="entry name" value="MFS_dom"/>
</dbReference>
<protein>
    <submittedName>
        <fullName evidence="9">Transporter</fullName>
    </submittedName>
</protein>
<reference evidence="9 10" key="1">
    <citation type="submission" date="2015-12" db="EMBL/GenBank/DDBJ databases">
        <title>Nitrous oxide reduction kinetics distinguish bacteria harboring typical versus atypical NosZ.</title>
        <authorList>
            <person name="Yoon S."/>
            <person name="Nissen S."/>
            <person name="Park D."/>
            <person name="Sanford R.A."/>
            <person name="Loeffler F.E."/>
        </authorList>
    </citation>
    <scope>NUCLEOTIDE SEQUENCE [LARGE SCALE GENOMIC DNA]</scope>
    <source>
        <strain evidence="9 10">ATCC BAA-841</strain>
    </source>
</reference>
<comment type="subcellular location">
    <subcellularLocation>
        <location evidence="1">Cell membrane</location>
        <topology evidence="1">Multi-pass membrane protein</topology>
    </subcellularLocation>
</comment>
<dbReference type="PANTHER" id="PTHR23513">
    <property type="entry name" value="INTEGRAL MEMBRANE EFFLUX PROTEIN-RELATED"/>
    <property type="match status" value="1"/>
</dbReference>
<evidence type="ECO:0000256" key="2">
    <source>
        <dbReference type="ARBA" id="ARBA00022448"/>
    </source>
</evidence>
<dbReference type="GO" id="GO:0022857">
    <property type="term" value="F:transmembrane transporter activity"/>
    <property type="evidence" value="ECO:0007669"/>
    <property type="project" value="InterPro"/>
</dbReference>
<name>A0A133XG10_9RHOO</name>
<dbReference type="RefSeq" id="WP_066886381.1">
    <property type="nucleotide sequence ID" value="NZ_LODL01000035.1"/>
</dbReference>
<evidence type="ECO:0000256" key="6">
    <source>
        <dbReference type="ARBA" id="ARBA00023136"/>
    </source>
</evidence>
<keyword evidence="6 7" id="KW-0472">Membrane</keyword>
<evidence type="ECO:0000313" key="9">
    <source>
        <dbReference type="EMBL" id="KXB29882.1"/>
    </source>
</evidence>
<keyword evidence="5 7" id="KW-1133">Transmembrane helix</keyword>
<dbReference type="PROSITE" id="PS50850">
    <property type="entry name" value="MFS"/>
    <property type="match status" value="1"/>
</dbReference>